<gene>
    <name evidence="1" type="ORF">J1902_03720</name>
</gene>
<sequence length="324" mass="33552">MTLVSPSQSNPGDEIKAANVNDPVNQIAAVVNGNIDNTNISSVSGAKVQAGTINASAMDTATNVETRLSESLGNFVASGCVWSAISGLNGTMTAGVVYINGKRIVVAAITSQAFVASKDTYVSIDVNGTVGIANAVANNAASPTLPANSVWLAIVVTSGSAITSVNTGQIDAVAPVVSSRTLNICDTNGVLIYPYANQKLIGFARINTTFSTGPEADIPGLSTPVAIGAIGRKVKVSVYFPQMYNSVDSTRTQSFIHEDGSQVQAQYNRTWTTANGGNGAINMLVVRTPNTGLHTYKARMSTLSGTASMYADTNSAAFISVERE</sequence>
<accession>A0A939HGK3</accession>
<organism evidence="1 2">
    <name type="scientific">Arthrobacter cavernae</name>
    <dbReference type="NCBI Taxonomy" id="2817681"/>
    <lineage>
        <taxon>Bacteria</taxon>
        <taxon>Bacillati</taxon>
        <taxon>Actinomycetota</taxon>
        <taxon>Actinomycetes</taxon>
        <taxon>Micrococcales</taxon>
        <taxon>Micrococcaceae</taxon>
        <taxon>Arthrobacter</taxon>
    </lineage>
</organism>
<dbReference type="Proteomes" id="UP000664164">
    <property type="component" value="Unassembled WGS sequence"/>
</dbReference>
<evidence type="ECO:0000313" key="2">
    <source>
        <dbReference type="Proteomes" id="UP000664164"/>
    </source>
</evidence>
<dbReference type="EMBL" id="JAFNLL010000005">
    <property type="protein sequence ID" value="MBO1267095.1"/>
    <property type="molecule type" value="Genomic_DNA"/>
</dbReference>
<dbReference type="AlphaFoldDB" id="A0A939HGK3"/>
<name>A0A939HGK3_9MICC</name>
<comment type="caution">
    <text evidence="1">The sequence shown here is derived from an EMBL/GenBank/DDBJ whole genome shotgun (WGS) entry which is preliminary data.</text>
</comment>
<evidence type="ECO:0000313" key="1">
    <source>
        <dbReference type="EMBL" id="MBO1267095.1"/>
    </source>
</evidence>
<proteinExistence type="predicted"/>
<keyword evidence="2" id="KW-1185">Reference proteome</keyword>
<reference evidence="1" key="1">
    <citation type="submission" date="2021-03" db="EMBL/GenBank/DDBJ databases">
        <title>A new species, PO-11, isolated from a karst cave deposit.</title>
        <authorList>
            <person name="Zhaoxiaoyong W."/>
        </authorList>
    </citation>
    <scope>NUCLEOTIDE SEQUENCE</scope>
    <source>
        <strain evidence="1">PO-11</strain>
    </source>
</reference>
<protein>
    <submittedName>
        <fullName evidence="1">Uncharacterized protein</fullName>
    </submittedName>
</protein>
<dbReference type="RefSeq" id="WP_207614922.1">
    <property type="nucleotide sequence ID" value="NZ_JAFNLL010000005.1"/>
</dbReference>